<feature type="transmembrane region" description="Helical" evidence="1">
    <location>
        <begin position="197"/>
        <end position="215"/>
    </location>
</feature>
<evidence type="ECO:0000313" key="2">
    <source>
        <dbReference type="EMBL" id="WLS44586.1"/>
    </source>
</evidence>
<evidence type="ECO:0000256" key="1">
    <source>
        <dbReference type="SAM" id="Phobius"/>
    </source>
</evidence>
<dbReference type="RefSeq" id="WP_053652920.1">
    <property type="nucleotide sequence ID" value="NZ_CP130472.1"/>
</dbReference>
<feature type="transmembrane region" description="Helical" evidence="1">
    <location>
        <begin position="105"/>
        <end position="125"/>
    </location>
</feature>
<keyword evidence="1" id="KW-0812">Transmembrane</keyword>
<keyword evidence="1" id="KW-0472">Membrane</keyword>
<feature type="transmembrane region" description="Helical" evidence="1">
    <location>
        <begin position="221"/>
        <end position="238"/>
    </location>
</feature>
<dbReference type="Proteomes" id="UP001235874">
    <property type="component" value="Chromosome"/>
</dbReference>
<dbReference type="PANTHER" id="PTHR37314:SF4">
    <property type="entry name" value="UPF0700 TRANSMEMBRANE PROTEIN YOAK"/>
    <property type="match status" value="1"/>
</dbReference>
<dbReference type="Pfam" id="PF06912">
    <property type="entry name" value="DUF1275"/>
    <property type="match status" value="1"/>
</dbReference>
<keyword evidence="3" id="KW-1185">Reference proteome</keyword>
<reference evidence="2 3" key="1">
    <citation type="submission" date="2023-07" db="EMBL/GenBank/DDBJ databases">
        <title>Micromonospora profundi TRM 95458 converts glycerol to a new osmotic compound.</title>
        <authorList>
            <person name="Lu D."/>
        </authorList>
    </citation>
    <scope>NUCLEOTIDE SEQUENCE [LARGE SCALE GENOMIC DNA]</scope>
    <source>
        <strain evidence="2 3">TRM95458</strain>
    </source>
</reference>
<feature type="transmembrane region" description="Helical" evidence="1">
    <location>
        <begin position="73"/>
        <end position="93"/>
    </location>
</feature>
<feature type="transmembrane region" description="Helical" evidence="1">
    <location>
        <begin position="29"/>
        <end position="53"/>
    </location>
</feature>
<keyword evidence="1" id="KW-1133">Transmembrane helix</keyword>
<feature type="transmembrane region" description="Helical" evidence="1">
    <location>
        <begin position="137"/>
        <end position="155"/>
    </location>
</feature>
<gene>
    <name evidence="2" type="ORF">Q3V37_24855</name>
</gene>
<accession>A0AAJ6HPX0</accession>
<organism evidence="2 3">
    <name type="scientific">Micromonospora profundi</name>
    <dbReference type="NCBI Taxonomy" id="1420889"/>
    <lineage>
        <taxon>Bacteria</taxon>
        <taxon>Bacillati</taxon>
        <taxon>Actinomycetota</taxon>
        <taxon>Actinomycetes</taxon>
        <taxon>Micromonosporales</taxon>
        <taxon>Micromonosporaceae</taxon>
        <taxon>Micromonospora</taxon>
    </lineage>
</organism>
<dbReference type="PANTHER" id="PTHR37314">
    <property type="entry name" value="SLR0142 PROTEIN"/>
    <property type="match status" value="1"/>
</dbReference>
<proteinExistence type="predicted"/>
<dbReference type="AlphaFoldDB" id="A0AAJ6HPX0"/>
<protein>
    <submittedName>
        <fullName evidence="2">YoaK family protein</fullName>
    </submittedName>
</protein>
<dbReference type="KEGG" id="mprn:Q3V37_24855"/>
<dbReference type="EMBL" id="CP130472">
    <property type="protein sequence ID" value="WLS44586.1"/>
    <property type="molecule type" value="Genomic_DNA"/>
</dbReference>
<dbReference type="InterPro" id="IPR010699">
    <property type="entry name" value="DUF1275"/>
</dbReference>
<name>A0AAJ6HPX0_9ACTN</name>
<evidence type="ECO:0000313" key="3">
    <source>
        <dbReference type="Proteomes" id="UP001235874"/>
    </source>
</evidence>
<sequence length="241" mass="24482">MASTGSGQPARPPGQADPQDAYGEFRYPILVLAVTTTTAGFLDSFAFLRYGSFVANQSGNVLFIGVGAAGRQPAWPAALASLVAFGIGAGLVARLRATGTVRTSAARGIAAVVVATAAWSAVNVLLEYGRSGPQSRAALAALGGLAMGSLATLFVRTAGVATTITYQSGTVAKTGERIVGWIAGPGNSRSQARKGSLLGLLTLAAYAVGGALGTLAQQWPLWVPVWATLVLAAVALALRRR</sequence>